<keyword evidence="5" id="KW-0325">Glycoprotein</keyword>
<evidence type="ECO:0000256" key="3">
    <source>
        <dbReference type="ARBA" id="ARBA00022737"/>
    </source>
</evidence>
<dbReference type="InterPro" id="IPR000742">
    <property type="entry name" value="EGF"/>
</dbReference>
<evidence type="ECO:0000313" key="11">
    <source>
        <dbReference type="EMBL" id="KAJ7388759.1"/>
    </source>
</evidence>
<feature type="disulfide bond" evidence="7">
    <location>
        <begin position="258"/>
        <end position="267"/>
    </location>
</feature>
<dbReference type="SUPFAM" id="SSF57196">
    <property type="entry name" value="EGF/Laminin"/>
    <property type="match status" value="4"/>
</dbReference>
<dbReference type="SMART" id="SM00034">
    <property type="entry name" value="CLECT"/>
    <property type="match status" value="1"/>
</dbReference>
<dbReference type="Pfam" id="PF13927">
    <property type="entry name" value="Ig_3"/>
    <property type="match status" value="1"/>
</dbReference>
<dbReference type="SMART" id="SM00181">
    <property type="entry name" value="EGF"/>
    <property type="match status" value="4"/>
</dbReference>
<feature type="domain" description="EGF-like" evidence="8">
    <location>
        <begin position="232"/>
        <end position="268"/>
    </location>
</feature>
<organism evidence="11 12">
    <name type="scientific">Desmophyllum pertusum</name>
    <dbReference type="NCBI Taxonomy" id="174260"/>
    <lineage>
        <taxon>Eukaryota</taxon>
        <taxon>Metazoa</taxon>
        <taxon>Cnidaria</taxon>
        <taxon>Anthozoa</taxon>
        <taxon>Hexacorallia</taxon>
        <taxon>Scleractinia</taxon>
        <taxon>Caryophylliina</taxon>
        <taxon>Caryophylliidae</taxon>
        <taxon>Desmophyllum</taxon>
    </lineage>
</organism>
<feature type="domain" description="Ig-like" evidence="10">
    <location>
        <begin position="347"/>
        <end position="426"/>
    </location>
</feature>
<dbReference type="InterPro" id="IPR056256">
    <property type="entry name" value="CILP-1/2_b-sand_dom2"/>
</dbReference>
<feature type="domain" description="EGF-like" evidence="8">
    <location>
        <begin position="192"/>
        <end position="228"/>
    </location>
</feature>
<dbReference type="PROSITE" id="PS50041">
    <property type="entry name" value="C_TYPE_LECTIN_2"/>
    <property type="match status" value="1"/>
</dbReference>
<dbReference type="PANTHER" id="PTHR12916">
    <property type="entry name" value="CYTOCHROME C OXIDASE POLYPEPTIDE VIC-2"/>
    <property type="match status" value="1"/>
</dbReference>
<feature type="disulfide bond" evidence="7">
    <location>
        <begin position="333"/>
        <end position="342"/>
    </location>
</feature>
<dbReference type="PROSITE" id="PS50026">
    <property type="entry name" value="EGF_3"/>
    <property type="match status" value="4"/>
</dbReference>
<dbReference type="EMBL" id="MU825452">
    <property type="protein sequence ID" value="KAJ7388759.1"/>
    <property type="molecule type" value="Genomic_DNA"/>
</dbReference>
<gene>
    <name evidence="11" type="primary">CILP2_3</name>
    <name evidence="11" type="ORF">OS493_035869</name>
</gene>
<evidence type="ECO:0000259" key="9">
    <source>
        <dbReference type="PROSITE" id="PS50041"/>
    </source>
</evidence>
<keyword evidence="12" id="KW-1185">Reference proteome</keyword>
<dbReference type="InterPro" id="IPR016186">
    <property type="entry name" value="C-type_lectin-like/link_sf"/>
</dbReference>
<dbReference type="CDD" id="cd00054">
    <property type="entry name" value="EGF_CA"/>
    <property type="match status" value="4"/>
</dbReference>
<accession>A0A9W9ZX43</accession>
<dbReference type="PROSITE" id="PS50835">
    <property type="entry name" value="IG_LIKE"/>
    <property type="match status" value="1"/>
</dbReference>
<dbReference type="GO" id="GO:0005509">
    <property type="term" value="F:calcium ion binding"/>
    <property type="evidence" value="ECO:0007669"/>
    <property type="project" value="InterPro"/>
</dbReference>
<dbReference type="Gene3D" id="2.60.40.10">
    <property type="entry name" value="Immunoglobulins"/>
    <property type="match status" value="1"/>
</dbReference>
<feature type="disulfide bond" evidence="7">
    <location>
        <begin position="218"/>
        <end position="227"/>
    </location>
</feature>
<dbReference type="SUPFAM" id="SSF49464">
    <property type="entry name" value="Carboxypeptidase regulatory domain-like"/>
    <property type="match status" value="1"/>
</dbReference>
<dbReference type="InterPro" id="IPR013783">
    <property type="entry name" value="Ig-like_fold"/>
</dbReference>
<evidence type="ECO:0000256" key="7">
    <source>
        <dbReference type="PROSITE-ProRule" id="PRU00076"/>
    </source>
</evidence>
<keyword evidence="6" id="KW-0393">Immunoglobulin domain</keyword>
<dbReference type="InterPro" id="IPR016187">
    <property type="entry name" value="CTDL_fold"/>
</dbReference>
<evidence type="ECO:0000259" key="10">
    <source>
        <dbReference type="PROSITE" id="PS50835"/>
    </source>
</evidence>
<reference evidence="11" key="1">
    <citation type="submission" date="2023-01" db="EMBL/GenBank/DDBJ databases">
        <title>Genome assembly of the deep-sea coral Lophelia pertusa.</title>
        <authorList>
            <person name="Herrera S."/>
            <person name="Cordes E."/>
        </authorList>
    </citation>
    <scope>NUCLEOTIDE SEQUENCE</scope>
    <source>
        <strain evidence="11">USNM1676648</strain>
        <tissue evidence="11">Polyp</tissue>
    </source>
</reference>
<dbReference type="SUPFAM" id="SSF56436">
    <property type="entry name" value="C-type lectin-like"/>
    <property type="match status" value="1"/>
</dbReference>
<evidence type="ECO:0000313" key="12">
    <source>
        <dbReference type="Proteomes" id="UP001163046"/>
    </source>
</evidence>
<dbReference type="SMART" id="SM00408">
    <property type="entry name" value="IGc2"/>
    <property type="match status" value="1"/>
</dbReference>
<proteinExistence type="predicted"/>
<dbReference type="Pfam" id="PF23591">
    <property type="entry name" value="CILP"/>
    <property type="match status" value="1"/>
</dbReference>
<dbReference type="Gene3D" id="2.60.40.1120">
    <property type="entry name" value="Carboxypeptidase-like, regulatory domain"/>
    <property type="match status" value="1"/>
</dbReference>
<dbReference type="FunFam" id="2.60.40.10:FF:000032">
    <property type="entry name" value="palladin isoform X1"/>
    <property type="match status" value="1"/>
</dbReference>
<dbReference type="AlphaFoldDB" id="A0A9W9ZX43"/>
<evidence type="ECO:0000256" key="2">
    <source>
        <dbReference type="ARBA" id="ARBA00022729"/>
    </source>
</evidence>
<feature type="disulfide bond" evidence="7">
    <location>
        <begin position="297"/>
        <end position="306"/>
    </location>
</feature>
<dbReference type="InterPro" id="IPR003599">
    <property type="entry name" value="Ig_sub"/>
</dbReference>
<dbReference type="InterPro" id="IPR001304">
    <property type="entry name" value="C-type_lectin-like"/>
</dbReference>
<dbReference type="Pfam" id="PF00008">
    <property type="entry name" value="EGF"/>
    <property type="match status" value="3"/>
</dbReference>
<name>A0A9W9ZX43_9CNID</name>
<evidence type="ECO:0000256" key="1">
    <source>
        <dbReference type="ARBA" id="ARBA00022536"/>
    </source>
</evidence>
<dbReference type="Pfam" id="PF12661">
    <property type="entry name" value="hEGF"/>
    <property type="match status" value="1"/>
</dbReference>
<dbReference type="FunFam" id="2.10.25.10:FF:000525">
    <property type="entry name" value="Fat-like cadherin-related tumor suppressor homolog"/>
    <property type="match status" value="1"/>
</dbReference>
<dbReference type="PROSITE" id="PS01186">
    <property type="entry name" value="EGF_2"/>
    <property type="match status" value="2"/>
</dbReference>
<dbReference type="InterPro" id="IPR013032">
    <property type="entry name" value="EGF-like_CS"/>
</dbReference>
<dbReference type="Pfam" id="PF23708">
    <property type="entry name" value="CILP_5th"/>
    <property type="match status" value="1"/>
</dbReference>
<evidence type="ECO:0000256" key="6">
    <source>
        <dbReference type="ARBA" id="ARBA00023319"/>
    </source>
</evidence>
<dbReference type="Gene3D" id="3.10.100.10">
    <property type="entry name" value="Mannose-Binding Protein A, subunit A"/>
    <property type="match status" value="1"/>
</dbReference>
<dbReference type="PANTHER" id="PTHR12916:SF4">
    <property type="entry name" value="UNINFLATABLE, ISOFORM C"/>
    <property type="match status" value="1"/>
</dbReference>
<dbReference type="SUPFAM" id="SSF48726">
    <property type="entry name" value="Immunoglobulin"/>
    <property type="match status" value="1"/>
</dbReference>
<dbReference type="InterPro" id="IPR036179">
    <property type="entry name" value="Ig-like_dom_sf"/>
</dbReference>
<dbReference type="FunFam" id="2.10.25.10:FF:000057">
    <property type="entry name" value="protocadherin Fat 1 isoform X2"/>
    <property type="match status" value="1"/>
</dbReference>
<dbReference type="CDD" id="cd00037">
    <property type="entry name" value="CLECT"/>
    <property type="match status" value="1"/>
</dbReference>
<dbReference type="InterPro" id="IPR001881">
    <property type="entry name" value="EGF-like_Ca-bd_dom"/>
</dbReference>
<dbReference type="PROSITE" id="PS00022">
    <property type="entry name" value="EGF_1"/>
    <property type="match status" value="4"/>
</dbReference>
<feature type="domain" description="EGF-like" evidence="8">
    <location>
        <begin position="308"/>
        <end position="343"/>
    </location>
</feature>
<dbReference type="Proteomes" id="UP001163046">
    <property type="component" value="Unassembled WGS sequence"/>
</dbReference>
<keyword evidence="1 7" id="KW-0245">EGF-like domain</keyword>
<dbReference type="Pfam" id="PF00059">
    <property type="entry name" value="Lectin_C"/>
    <property type="match status" value="1"/>
</dbReference>
<feature type="domain" description="EGF-like" evidence="8">
    <location>
        <begin position="270"/>
        <end position="307"/>
    </location>
</feature>
<dbReference type="InterPro" id="IPR008969">
    <property type="entry name" value="CarboxyPept-like_regulatory"/>
</dbReference>
<dbReference type="InterPro" id="IPR003598">
    <property type="entry name" value="Ig_sub2"/>
</dbReference>
<evidence type="ECO:0000256" key="4">
    <source>
        <dbReference type="ARBA" id="ARBA00023157"/>
    </source>
</evidence>
<protein>
    <submittedName>
        <fullName evidence="11">Cartilage intermediate layer protein</fullName>
    </submittedName>
</protein>
<dbReference type="SMART" id="SM00179">
    <property type="entry name" value="EGF_CA"/>
    <property type="match status" value="4"/>
</dbReference>
<evidence type="ECO:0000256" key="5">
    <source>
        <dbReference type="ARBA" id="ARBA00023180"/>
    </source>
</evidence>
<dbReference type="InterPro" id="IPR056255">
    <property type="entry name" value="CILP-1/2_dom"/>
</dbReference>
<comment type="caution">
    <text evidence="11">The sequence shown here is derived from an EMBL/GenBank/DDBJ whole genome shotgun (WGS) entry which is preliminary data.</text>
</comment>
<feature type="domain" description="C-type lectin" evidence="9">
    <location>
        <begin position="71"/>
        <end position="187"/>
    </location>
</feature>
<dbReference type="FunFam" id="2.10.25.10:FF:000012">
    <property type="entry name" value="Delta-like protein"/>
    <property type="match status" value="2"/>
</dbReference>
<dbReference type="Gene3D" id="2.10.25.10">
    <property type="entry name" value="Laminin"/>
    <property type="match status" value="4"/>
</dbReference>
<comment type="caution">
    <text evidence="7">Lacks conserved residue(s) required for the propagation of feature annotation.</text>
</comment>
<keyword evidence="3" id="KW-0677">Repeat</keyword>
<keyword evidence="4 7" id="KW-1015">Disulfide bond</keyword>
<sequence length="1108" mass="120054">MASQFVSKKYQQTTWKLRRRINTKLLRQGRKTLSADMAVNCGFLLLVWFLCSGFAVSRAQDERCEKGWRLYGGNCYFRENKKRETWQGAQDVCAKQQANLVTVNDADEQKFVAGIVGNRGSWCGLNNQDNKNEFKWVSGEQSGYTFWAPKEPSKSNKKRCAHILSTKEGGNKWEMSKCTNKFRFACEKGAGPLQPCASKPCKNGGTCSQQGQGYKCQCTDKFTGDKCETEIVADPCDPNPCLNGGKCTANNKGYLCQCPDKFTGDRCEQALDHCIINPCQNGGTCHDLGNMQFYCQCERGFTGTNCEKVNCKALPCKNGGTCLDIDDRSFCKCISGFTGATCQGEIPSITKDPQDTIRLEGDDVTLCCEAKGTPTPEYKWFRNGVPLAESTSRLRLSSLSSGDAGLYRCRATNEFGTILSSEAQLTVVAGSGDDSCDSTPVKKVVTFPPGCKEDSSGSSSVDVGTCSYAACVKRNQGDAASCGGQQSTQQCCNPASMSDIPVTCGNGKKFNIEKVTSCACTECAVPSMVVRGKVVDPDGNPVKKGEITVGDGEKRYSTDLKGNFKFPVKSGTKRLVLTVKDKLQGLLEDTTKPFTLHEGQVSFYTIVLQKKAPAIKFQASQEQNFPLGGSGGKPSFVDLDIPANAFLTTAGKIYDGEITANIGVIDPRSQADMVAAPGDFSAIDDNGEEVMLGTAGILRQAFTDANGNRLSLGKNITVRIDAEQLNIPDGVTVFQWYLSKQTGRWVKFGVLRPEEGGSRRKRQARKFFVSEITPDVPPDNINWDYVATTSYVRVRAPPGTVVTRIALSDNGQQYTSYRQETVPASGILCILTPRDKPAILQAELDGAPLLPQQPINFPSAVNPQIIDGSSVGNIFKIQSFNFMSTKADDRGPVYLKGEQGRCGTKQANDLAFEFQEANAGQLFHWETPRIQDPNDPGFWDARPDEICFVKALVTGSKPDSVIYVKSTGKAQGSPDVDYGYTAEKSAMVGAQGVVCLEYRCNEGPQAPYQTHLQFLTLTGTCTFQGTNTVQGLNGVLDGQQSQCGVSPGSSSSSERNFCVPSDLVGGDAGLYTGDTGVAKNRCLTGNNQYNSGRPIATDVNPTVKLNCN</sequence>
<dbReference type="SMART" id="SM00409">
    <property type="entry name" value="IG"/>
    <property type="match status" value="1"/>
</dbReference>
<evidence type="ECO:0000259" key="8">
    <source>
        <dbReference type="PROSITE" id="PS50026"/>
    </source>
</evidence>
<dbReference type="InterPro" id="IPR007110">
    <property type="entry name" value="Ig-like_dom"/>
</dbReference>
<dbReference type="OrthoDB" id="5973183at2759"/>
<keyword evidence="2" id="KW-0732">Signal</keyword>